<dbReference type="InterPro" id="IPR050553">
    <property type="entry name" value="Thioredoxin_ResA/DsbE_sf"/>
</dbReference>
<keyword evidence="4" id="KW-0472">Membrane</keyword>
<dbReference type="SUPFAM" id="SSF52833">
    <property type="entry name" value="Thioredoxin-like"/>
    <property type="match status" value="1"/>
</dbReference>
<gene>
    <name evidence="6" type="ORF">RZO55_19445</name>
</gene>
<name>A0ABU4GS36_9CLOT</name>
<dbReference type="InterPro" id="IPR000866">
    <property type="entry name" value="AhpC/TSA"/>
</dbReference>
<dbReference type="Pfam" id="PF01270">
    <property type="entry name" value="Glyco_hydro_8"/>
    <property type="match status" value="1"/>
</dbReference>
<dbReference type="InterPro" id="IPR002037">
    <property type="entry name" value="Glyco_hydro_8"/>
</dbReference>
<dbReference type="InterPro" id="IPR012341">
    <property type="entry name" value="6hp_glycosidase-like_sf"/>
</dbReference>
<keyword evidence="4" id="KW-0812">Transmembrane</keyword>
<evidence type="ECO:0000256" key="2">
    <source>
        <dbReference type="ARBA" id="ARBA00022801"/>
    </source>
</evidence>
<dbReference type="GO" id="GO:0016787">
    <property type="term" value="F:hydrolase activity"/>
    <property type="evidence" value="ECO:0007669"/>
    <property type="project" value="UniProtKB-KW"/>
</dbReference>
<feature type="domain" description="Thioredoxin" evidence="5">
    <location>
        <begin position="76"/>
        <end position="220"/>
    </location>
</feature>
<comment type="similarity">
    <text evidence="1">Belongs to the glycosyl hydrolase 8 (cellulase D) family.</text>
</comment>
<dbReference type="PANTHER" id="PTHR42852">
    <property type="entry name" value="THIOL:DISULFIDE INTERCHANGE PROTEIN DSBE"/>
    <property type="match status" value="1"/>
</dbReference>
<dbReference type="Gene3D" id="3.40.30.10">
    <property type="entry name" value="Glutaredoxin"/>
    <property type="match status" value="1"/>
</dbReference>
<dbReference type="PROSITE" id="PS51352">
    <property type="entry name" value="THIOREDOXIN_2"/>
    <property type="match status" value="1"/>
</dbReference>
<feature type="transmembrane region" description="Helical" evidence="4">
    <location>
        <begin position="12"/>
        <end position="36"/>
    </location>
</feature>
<keyword evidence="7" id="KW-1185">Reference proteome</keyword>
<reference evidence="6 7" key="1">
    <citation type="submission" date="2023-10" db="EMBL/GenBank/DDBJ databases">
        <title>A novel Glycoside Hydrolase 43-Like Enzyme from Clostrdium boliviensis is an Endo-xylanase, and a Candidate for Xylooligosaccharides Production from Different Xylan Substrates.</title>
        <authorList>
            <person name="Alvarez M.T."/>
            <person name="Rocabado-Villegas L.R."/>
            <person name="Salas-Veizaga D.M."/>
            <person name="Linares-Pasten J.A."/>
            <person name="Gudmundsdottir E.E."/>
            <person name="Hreggvidsson G.O."/>
            <person name="Adlercreutz P."/>
            <person name="Nordberg Karlsson E."/>
        </authorList>
    </citation>
    <scope>NUCLEOTIDE SEQUENCE [LARGE SCALE GENOMIC DNA]</scope>
    <source>
        <strain evidence="6 7">E-1</strain>
    </source>
</reference>
<dbReference type="Gene3D" id="1.50.10.10">
    <property type="match status" value="1"/>
</dbReference>
<dbReference type="PANTHER" id="PTHR42852:SF17">
    <property type="entry name" value="THIOREDOXIN-LIKE PROTEIN HI_1115"/>
    <property type="match status" value="1"/>
</dbReference>
<dbReference type="Proteomes" id="UP001276854">
    <property type="component" value="Unassembled WGS sequence"/>
</dbReference>
<dbReference type="RefSeq" id="WP_318065938.1">
    <property type="nucleotide sequence ID" value="NZ_JAWONS010000280.1"/>
</dbReference>
<keyword evidence="4" id="KW-1133">Transmembrane helix</keyword>
<dbReference type="InterPro" id="IPR008928">
    <property type="entry name" value="6-hairpin_glycosidase_sf"/>
</dbReference>
<evidence type="ECO:0000313" key="6">
    <source>
        <dbReference type="EMBL" id="MDW2799753.1"/>
    </source>
</evidence>
<dbReference type="InterPro" id="IPR036249">
    <property type="entry name" value="Thioredoxin-like_sf"/>
</dbReference>
<evidence type="ECO:0000256" key="3">
    <source>
        <dbReference type="ARBA" id="ARBA00023295"/>
    </source>
</evidence>
<evidence type="ECO:0000256" key="1">
    <source>
        <dbReference type="ARBA" id="ARBA00009209"/>
    </source>
</evidence>
<keyword evidence="2 6" id="KW-0378">Hydrolase</keyword>
<sequence>MNRVPPQNRMEKFLIIIFCILLFLIAGGLLLLSHYFNVDEELKNREKEGIEESRKSELDSKETSLDDITSMLPEFCNLNEKIPDITITDEAGKKESIRSFEGKQTVITFWGSWCPDCQEELSHFNGFRDIMKNYGNINYILINRLDGNKETSEKAKQYLINNKINISTYYDYGLSAYKKLGLHSIPTTLFLDEKGIIRAWSTKPITKDSVFEGYLRCMTEGNGKVTGDFVTGCLMDSNGGVHAKYDPKGAGKQTSEVLSETQGIVMEYAVLCNDQQLFNRTLSYITENMWTNGLIAWKVKGDKPSGVNALLDDLRILNALISAHRQWGGYDKQINSFTESLAKYGKKGGQYVDFYDSHLKQYATRFTLCYGDLQTMRELSNQDDRFTKPYEYTKKLVLGGKISSKFPLYYSWYNYKTNSYSTDNLNSAEAMLTLLHLAKADLLPDDSLDWLEEQMKRGGVKARYNVKGEVVEGYNYDSTAVYALIALIAKEAGDQQLQGMALRRMEKMRIIDTSYPYFGAFGMEDGTGINSFDQVLAMLAYEYTK</sequence>
<dbReference type="Pfam" id="PF00578">
    <property type="entry name" value="AhpC-TSA"/>
    <property type="match status" value="1"/>
</dbReference>
<keyword evidence="3" id="KW-0326">Glycosidase</keyword>
<accession>A0ABU4GS36</accession>
<proteinExistence type="inferred from homology"/>
<protein>
    <submittedName>
        <fullName evidence="6">Glycosyl hydrolase family 8</fullName>
    </submittedName>
</protein>
<dbReference type="CDD" id="cd02966">
    <property type="entry name" value="TlpA_like_family"/>
    <property type="match status" value="1"/>
</dbReference>
<evidence type="ECO:0000256" key="4">
    <source>
        <dbReference type="SAM" id="Phobius"/>
    </source>
</evidence>
<comment type="caution">
    <text evidence="6">The sequence shown here is derived from an EMBL/GenBank/DDBJ whole genome shotgun (WGS) entry which is preliminary data.</text>
</comment>
<dbReference type="EMBL" id="JAWONS010000280">
    <property type="protein sequence ID" value="MDW2799753.1"/>
    <property type="molecule type" value="Genomic_DNA"/>
</dbReference>
<dbReference type="InterPro" id="IPR013766">
    <property type="entry name" value="Thioredoxin_domain"/>
</dbReference>
<evidence type="ECO:0000259" key="5">
    <source>
        <dbReference type="PROSITE" id="PS51352"/>
    </source>
</evidence>
<dbReference type="SUPFAM" id="SSF48208">
    <property type="entry name" value="Six-hairpin glycosidases"/>
    <property type="match status" value="1"/>
</dbReference>
<evidence type="ECO:0000313" key="7">
    <source>
        <dbReference type="Proteomes" id="UP001276854"/>
    </source>
</evidence>
<organism evidence="6 7">
    <name type="scientific">Clostridium boliviensis</name>
    <dbReference type="NCBI Taxonomy" id="318465"/>
    <lineage>
        <taxon>Bacteria</taxon>
        <taxon>Bacillati</taxon>
        <taxon>Bacillota</taxon>
        <taxon>Clostridia</taxon>
        <taxon>Eubacteriales</taxon>
        <taxon>Clostridiaceae</taxon>
        <taxon>Clostridium</taxon>
    </lineage>
</organism>